<keyword evidence="1" id="KW-1003">Cell membrane</keyword>
<dbReference type="InterPro" id="IPR052363">
    <property type="entry name" value="LPS_export_LptC"/>
</dbReference>
<evidence type="ECO:0000256" key="4">
    <source>
        <dbReference type="ARBA" id="ARBA00022989"/>
    </source>
</evidence>
<feature type="transmembrane region" description="Helical" evidence="6">
    <location>
        <begin position="28"/>
        <end position="46"/>
    </location>
</feature>
<keyword evidence="4 6" id="KW-1133">Transmembrane helix</keyword>
<dbReference type="GO" id="GO:0015221">
    <property type="term" value="F:lipopolysaccharide transmembrane transporter activity"/>
    <property type="evidence" value="ECO:0007669"/>
    <property type="project" value="InterPro"/>
</dbReference>
<evidence type="ECO:0000256" key="3">
    <source>
        <dbReference type="ARBA" id="ARBA00022692"/>
    </source>
</evidence>
<keyword evidence="5 6" id="KW-0472">Membrane</keyword>
<dbReference type="PANTHER" id="PTHR37481">
    <property type="entry name" value="LIPOPOLYSACCHARIDE EXPORT SYSTEM PROTEIN LPTC"/>
    <property type="match status" value="1"/>
</dbReference>
<dbReference type="NCBIfam" id="TIGR04409">
    <property type="entry name" value="LptC_YrbK"/>
    <property type="match status" value="1"/>
</dbReference>
<accession>A0A1H6QKL8</accession>
<proteinExistence type="predicted"/>
<sequence length="217" mass="24811">MIFKRHTSLKLRRTWQTMRQNLSKYTSSSWLGLLGLIALGILVWLMQETHYSPPETALPNAQGEPDYYLENARLTLFNAQGQAQHQIFTPKLTHYPQTQNVHLAQPQMLTLDQKGSQWQLLAQQAYYNEAQQDLRLEGNILLTQTESQLSIQLQALQLDLEQGLAYSEHALRLLQGNVWELNAQGIQLDLNTGNVTLPAQVRAHYQTAPKQPEPTQE</sequence>
<protein>
    <submittedName>
        <fullName evidence="7">LPS export ABC transporter protein LptC</fullName>
    </submittedName>
</protein>
<evidence type="ECO:0000256" key="2">
    <source>
        <dbReference type="ARBA" id="ARBA00022519"/>
    </source>
</evidence>
<dbReference type="Pfam" id="PF06835">
    <property type="entry name" value="LptC"/>
    <property type="match status" value="1"/>
</dbReference>
<dbReference type="InterPro" id="IPR026265">
    <property type="entry name" value="LptC"/>
</dbReference>
<dbReference type="Gene3D" id="2.60.450.10">
    <property type="entry name" value="Lipopolysaccharide (LPS) transport protein A like domain"/>
    <property type="match status" value="1"/>
</dbReference>
<dbReference type="InterPro" id="IPR010664">
    <property type="entry name" value="LipoPS_assembly_LptC-rel"/>
</dbReference>
<evidence type="ECO:0000256" key="5">
    <source>
        <dbReference type="ARBA" id="ARBA00023136"/>
    </source>
</evidence>
<dbReference type="RefSeq" id="WP_093308166.1">
    <property type="nucleotide sequence ID" value="NZ_FNYH01000001.1"/>
</dbReference>
<evidence type="ECO:0000256" key="1">
    <source>
        <dbReference type="ARBA" id="ARBA00022475"/>
    </source>
</evidence>
<organism evidence="7 8">
    <name type="scientific">Allopseudospirillum japonicum</name>
    <dbReference type="NCBI Taxonomy" id="64971"/>
    <lineage>
        <taxon>Bacteria</taxon>
        <taxon>Pseudomonadati</taxon>
        <taxon>Pseudomonadota</taxon>
        <taxon>Gammaproteobacteria</taxon>
        <taxon>Oceanospirillales</taxon>
        <taxon>Oceanospirillaceae</taxon>
        <taxon>Allopseudospirillum</taxon>
    </lineage>
</organism>
<dbReference type="Proteomes" id="UP000242999">
    <property type="component" value="Unassembled WGS sequence"/>
</dbReference>
<dbReference type="AlphaFoldDB" id="A0A1H6QKL8"/>
<keyword evidence="8" id="KW-1185">Reference proteome</keyword>
<dbReference type="GO" id="GO:0017089">
    <property type="term" value="F:glycolipid transfer activity"/>
    <property type="evidence" value="ECO:0007669"/>
    <property type="project" value="TreeGrafter"/>
</dbReference>
<evidence type="ECO:0000256" key="6">
    <source>
        <dbReference type="SAM" id="Phobius"/>
    </source>
</evidence>
<keyword evidence="2" id="KW-0997">Cell inner membrane</keyword>
<name>A0A1H6QKL8_9GAMM</name>
<dbReference type="OrthoDB" id="6118108at2"/>
<dbReference type="EMBL" id="FNYH01000001">
    <property type="protein sequence ID" value="SEI40020.1"/>
    <property type="molecule type" value="Genomic_DNA"/>
</dbReference>
<dbReference type="STRING" id="64971.SAMN05421831_101287"/>
<dbReference type="GO" id="GO:0005886">
    <property type="term" value="C:plasma membrane"/>
    <property type="evidence" value="ECO:0007669"/>
    <property type="project" value="InterPro"/>
</dbReference>
<gene>
    <name evidence="7" type="ORF">SAMN05421831_101287</name>
</gene>
<evidence type="ECO:0000313" key="7">
    <source>
        <dbReference type="EMBL" id="SEI40020.1"/>
    </source>
</evidence>
<evidence type="ECO:0000313" key="8">
    <source>
        <dbReference type="Proteomes" id="UP000242999"/>
    </source>
</evidence>
<keyword evidence="3 6" id="KW-0812">Transmembrane</keyword>
<reference evidence="8" key="1">
    <citation type="submission" date="2016-10" db="EMBL/GenBank/DDBJ databases">
        <authorList>
            <person name="Varghese N."/>
            <person name="Submissions S."/>
        </authorList>
    </citation>
    <scope>NUCLEOTIDE SEQUENCE [LARGE SCALE GENOMIC DNA]</scope>
    <source>
        <strain evidence="8">DSM 7165</strain>
    </source>
</reference>
<dbReference type="PANTHER" id="PTHR37481:SF1">
    <property type="entry name" value="LIPOPOLYSACCHARIDE EXPORT SYSTEM PROTEIN LPTC"/>
    <property type="match status" value="1"/>
</dbReference>
<dbReference type="GO" id="GO:0030288">
    <property type="term" value="C:outer membrane-bounded periplasmic space"/>
    <property type="evidence" value="ECO:0007669"/>
    <property type="project" value="TreeGrafter"/>
</dbReference>